<dbReference type="InterPro" id="IPR025477">
    <property type="entry name" value="DUF4327"/>
</dbReference>
<dbReference type="STRING" id="43989.cce_3225"/>
<evidence type="ECO:0000313" key="2">
    <source>
        <dbReference type="Proteomes" id="UP000001203"/>
    </source>
</evidence>
<dbReference type="KEGG" id="cyt:cce_3225"/>
<organism evidence="1 2">
    <name type="scientific">Crocosphaera subtropica (strain ATCC 51142 / BH68)</name>
    <name type="common">Cyanothece sp. (strain ATCC 51142)</name>
    <dbReference type="NCBI Taxonomy" id="43989"/>
    <lineage>
        <taxon>Bacteria</taxon>
        <taxon>Bacillati</taxon>
        <taxon>Cyanobacteriota</taxon>
        <taxon>Cyanophyceae</taxon>
        <taxon>Oscillatoriophycideae</taxon>
        <taxon>Chroococcales</taxon>
        <taxon>Aphanothecaceae</taxon>
        <taxon>Crocosphaera</taxon>
        <taxon>Crocosphaera subtropica</taxon>
    </lineage>
</organism>
<sequence length="90" mass="10622">MLLKRAFVQFSKHKLIESMTKQVAHPMMKFQRKVSSLVESNVLKPSDSIWKLALLYGNDWSYWKKELLEFGFTMQDPVSEVLVVEAWDEE</sequence>
<protein>
    <submittedName>
        <fullName evidence="1">Uncharacterized protein</fullName>
    </submittedName>
</protein>
<dbReference type="Proteomes" id="UP000001203">
    <property type="component" value="Chromosome circular"/>
</dbReference>
<dbReference type="EMBL" id="CP000806">
    <property type="protein sequence ID" value="ACB52573.1"/>
    <property type="molecule type" value="Genomic_DNA"/>
</dbReference>
<evidence type="ECO:0000313" key="1">
    <source>
        <dbReference type="EMBL" id="ACB52573.1"/>
    </source>
</evidence>
<gene>
    <name evidence="1" type="ordered locus">cce_3225</name>
</gene>
<accession>B1WXN2</accession>
<keyword evidence="2" id="KW-1185">Reference proteome</keyword>
<dbReference type="Pfam" id="PF14217">
    <property type="entry name" value="DUF4327"/>
    <property type="match status" value="1"/>
</dbReference>
<name>B1WXN2_CROS5</name>
<dbReference type="HOGENOM" id="CLU_175441_0_0_3"/>
<proteinExistence type="predicted"/>
<dbReference type="eggNOG" id="ENOG5032YVN">
    <property type="taxonomic scope" value="Bacteria"/>
</dbReference>
<dbReference type="AlphaFoldDB" id="B1WXN2"/>
<reference evidence="1 2" key="1">
    <citation type="journal article" date="2008" name="Proc. Natl. Acad. Sci. U.S.A.">
        <title>The genome of Cyanothece 51142, a unicellular diazotrophic cyanobacterium important in the marine nitrogen cycle.</title>
        <authorList>
            <person name="Welsh E.A."/>
            <person name="Liberton M."/>
            <person name="Stoeckel J."/>
            <person name="Loh T."/>
            <person name="Elvitigala T."/>
            <person name="Wang C."/>
            <person name="Wollam A."/>
            <person name="Fulton R.S."/>
            <person name="Clifton S.W."/>
            <person name="Jacobs J.M."/>
            <person name="Aurora R."/>
            <person name="Ghosh B.K."/>
            <person name="Sherman L.A."/>
            <person name="Smith R.D."/>
            <person name="Wilson R.K."/>
            <person name="Pakrasi H.B."/>
        </authorList>
    </citation>
    <scope>NUCLEOTIDE SEQUENCE [LARGE SCALE GENOMIC DNA]</scope>
    <source>
        <strain evidence="2">ATCC 51142 / BH68</strain>
    </source>
</reference>